<dbReference type="GO" id="GO:0005886">
    <property type="term" value="C:plasma membrane"/>
    <property type="evidence" value="ECO:0007669"/>
    <property type="project" value="UniProtKB-SubCell"/>
</dbReference>
<keyword evidence="4" id="KW-0964">Secreted</keyword>
<evidence type="ECO:0000256" key="4">
    <source>
        <dbReference type="ARBA" id="ARBA00022525"/>
    </source>
</evidence>
<dbReference type="EMBL" id="JADWDJ010000013">
    <property type="protein sequence ID" value="KAG5271040.1"/>
    <property type="molecule type" value="Genomic_DNA"/>
</dbReference>
<evidence type="ECO:0000313" key="11">
    <source>
        <dbReference type="Proteomes" id="UP000823561"/>
    </source>
</evidence>
<dbReference type="AlphaFoldDB" id="A0AAV6GBZ5"/>
<dbReference type="PANTHER" id="PTHR20914:SF24">
    <property type="entry name" value="LYMPHOCYTE ANTIGEN 6 FAMILY MEMBER M2-RELATED"/>
    <property type="match status" value="1"/>
</dbReference>
<dbReference type="Pfam" id="PF00087">
    <property type="entry name" value="Toxin_TOLIP"/>
    <property type="match status" value="1"/>
</dbReference>
<dbReference type="InterPro" id="IPR045860">
    <property type="entry name" value="Snake_toxin-like_sf"/>
</dbReference>
<comment type="caution">
    <text evidence="10">The sequence shown here is derived from an EMBL/GenBank/DDBJ whole genome shotgun (WGS) entry which is preliminary data.</text>
</comment>
<dbReference type="InterPro" id="IPR050918">
    <property type="entry name" value="CNF-like_PLA2_Inhibitor"/>
</dbReference>
<dbReference type="GO" id="GO:0005576">
    <property type="term" value="C:extracellular region"/>
    <property type="evidence" value="ECO:0007669"/>
    <property type="project" value="UniProtKB-SubCell"/>
</dbReference>
<dbReference type="Pfam" id="PF00021">
    <property type="entry name" value="UPAR_LY6"/>
    <property type="match status" value="1"/>
</dbReference>
<feature type="chain" id="PRO_5043719804" description="UPAR/Ly6 domain-containing protein" evidence="8">
    <location>
        <begin position="20"/>
        <end position="204"/>
    </location>
</feature>
<keyword evidence="3" id="KW-1003">Cell membrane</keyword>
<keyword evidence="5 8" id="KW-0732">Signal</keyword>
<keyword evidence="11" id="KW-1185">Reference proteome</keyword>
<name>A0AAV6GBZ5_9TELE</name>
<evidence type="ECO:0000256" key="3">
    <source>
        <dbReference type="ARBA" id="ARBA00022475"/>
    </source>
</evidence>
<gene>
    <name evidence="10" type="ORF">AALO_G00175190</name>
</gene>
<dbReference type="InterPro" id="IPR035076">
    <property type="entry name" value="Toxin/TOLIP"/>
</dbReference>
<evidence type="ECO:0000259" key="9">
    <source>
        <dbReference type="SMART" id="SM00134"/>
    </source>
</evidence>
<evidence type="ECO:0000256" key="1">
    <source>
        <dbReference type="ARBA" id="ARBA00004236"/>
    </source>
</evidence>
<keyword evidence="6" id="KW-0472">Membrane</keyword>
<dbReference type="SUPFAM" id="SSF57302">
    <property type="entry name" value="Snake toxin-like"/>
    <property type="match status" value="2"/>
</dbReference>
<organism evidence="10 11">
    <name type="scientific">Alosa alosa</name>
    <name type="common">allis shad</name>
    <dbReference type="NCBI Taxonomy" id="278164"/>
    <lineage>
        <taxon>Eukaryota</taxon>
        <taxon>Metazoa</taxon>
        <taxon>Chordata</taxon>
        <taxon>Craniata</taxon>
        <taxon>Vertebrata</taxon>
        <taxon>Euteleostomi</taxon>
        <taxon>Actinopterygii</taxon>
        <taxon>Neopterygii</taxon>
        <taxon>Teleostei</taxon>
        <taxon>Clupei</taxon>
        <taxon>Clupeiformes</taxon>
        <taxon>Clupeoidei</taxon>
        <taxon>Clupeidae</taxon>
        <taxon>Alosa</taxon>
    </lineage>
</organism>
<evidence type="ECO:0000256" key="7">
    <source>
        <dbReference type="ARBA" id="ARBA00023180"/>
    </source>
</evidence>
<accession>A0AAV6GBZ5</accession>
<protein>
    <recommendedName>
        <fullName evidence="9">UPAR/Ly6 domain-containing protein</fullName>
    </recommendedName>
</protein>
<dbReference type="PANTHER" id="PTHR20914">
    <property type="entry name" value="LY6/PLAUR DOMAIN-CONTAINING PROTEIN 8"/>
    <property type="match status" value="1"/>
</dbReference>
<reference evidence="10" key="1">
    <citation type="submission" date="2020-10" db="EMBL/GenBank/DDBJ databases">
        <title>Chromosome-scale genome assembly of the Allis shad, Alosa alosa.</title>
        <authorList>
            <person name="Margot Z."/>
            <person name="Christophe K."/>
            <person name="Cabau C."/>
            <person name="Louis A."/>
            <person name="Berthelot C."/>
            <person name="Parey E."/>
            <person name="Roest Crollius H."/>
            <person name="Montfort J."/>
            <person name="Robinson-Rechavi M."/>
            <person name="Bucao C."/>
            <person name="Bouchez O."/>
            <person name="Gislard M."/>
            <person name="Lluch J."/>
            <person name="Milhes M."/>
            <person name="Lampietro C."/>
            <person name="Lopez Roques C."/>
            <person name="Donnadieu C."/>
            <person name="Braasch I."/>
            <person name="Desvignes T."/>
            <person name="Postlethwait J."/>
            <person name="Bobe J."/>
            <person name="Guiguen Y."/>
        </authorList>
    </citation>
    <scope>NUCLEOTIDE SEQUENCE</scope>
    <source>
        <strain evidence="10">M-15738</strain>
        <tissue evidence="10">Blood</tissue>
    </source>
</reference>
<dbReference type="InterPro" id="IPR016054">
    <property type="entry name" value="LY6_UPA_recep-like"/>
</dbReference>
<keyword evidence="7" id="KW-0325">Glycoprotein</keyword>
<evidence type="ECO:0000256" key="8">
    <source>
        <dbReference type="SAM" id="SignalP"/>
    </source>
</evidence>
<dbReference type="SMART" id="SM00134">
    <property type="entry name" value="LU"/>
    <property type="match status" value="2"/>
</dbReference>
<comment type="subcellular location">
    <subcellularLocation>
        <location evidence="1">Cell membrane</location>
    </subcellularLocation>
    <subcellularLocation>
        <location evidence="2">Secreted</location>
    </subcellularLocation>
</comment>
<evidence type="ECO:0000256" key="2">
    <source>
        <dbReference type="ARBA" id="ARBA00004613"/>
    </source>
</evidence>
<evidence type="ECO:0000256" key="6">
    <source>
        <dbReference type="ARBA" id="ARBA00023136"/>
    </source>
</evidence>
<proteinExistence type="predicted"/>
<sequence>MKPCITLGVLCALFSEVAALTCYQCVPDTSQTCTNTQTCSAGSCASTTVNAYAGGTRQEINLWSCASLVQCISGSVNFGIARSTISTKCCKTDLCNSQKTPEVNTNTPNGKQCFTCEGDDCTKQLSCVGNEDRCIKTTTTMSGQTVTMKGCASSSICAGDLSADLGSVAVGLNCCEGNLCNSAKSVGQSVLLLLGSLVSVLLFH</sequence>
<evidence type="ECO:0000313" key="10">
    <source>
        <dbReference type="EMBL" id="KAG5271040.1"/>
    </source>
</evidence>
<dbReference type="Gene3D" id="2.10.60.10">
    <property type="entry name" value="CD59"/>
    <property type="match status" value="2"/>
</dbReference>
<feature type="domain" description="UPAR/Ly6" evidence="9">
    <location>
        <begin position="112"/>
        <end position="193"/>
    </location>
</feature>
<feature type="domain" description="UPAR/Ly6" evidence="9">
    <location>
        <begin position="20"/>
        <end position="110"/>
    </location>
</feature>
<evidence type="ECO:0000256" key="5">
    <source>
        <dbReference type="ARBA" id="ARBA00022729"/>
    </source>
</evidence>
<feature type="signal peptide" evidence="8">
    <location>
        <begin position="1"/>
        <end position="19"/>
    </location>
</feature>
<dbReference type="Proteomes" id="UP000823561">
    <property type="component" value="Chromosome 13"/>
</dbReference>